<evidence type="ECO:0000256" key="14">
    <source>
        <dbReference type="ARBA" id="ARBA00023128"/>
    </source>
</evidence>
<dbReference type="FunFam" id="1.50.40.10:FF:000075">
    <property type="entry name" value="Nicotinamide adenine dinucleotide transporter 2, mitochondrial"/>
    <property type="match status" value="1"/>
</dbReference>
<keyword evidence="17" id="KW-0131">Cell cycle</keyword>
<evidence type="ECO:0000256" key="9">
    <source>
        <dbReference type="ARBA" id="ARBA00022692"/>
    </source>
</evidence>
<evidence type="ECO:0000256" key="13">
    <source>
        <dbReference type="ARBA" id="ARBA00023054"/>
    </source>
</evidence>
<dbReference type="PROSITE" id="PS50920">
    <property type="entry name" value="SOLCAR"/>
    <property type="match status" value="3"/>
</dbReference>
<keyword evidence="11" id="KW-0498">Mitosis</keyword>
<feature type="repeat" description="Solcar" evidence="19">
    <location>
        <begin position="403"/>
        <end position="492"/>
    </location>
</feature>
<dbReference type="GO" id="GO:0051301">
    <property type="term" value="P:cell division"/>
    <property type="evidence" value="ECO:0007669"/>
    <property type="project" value="UniProtKB-KW"/>
</dbReference>
<dbReference type="Pfam" id="PF18595">
    <property type="entry name" value="Nuf2_DHR10-like"/>
    <property type="match status" value="1"/>
</dbReference>
<name>A0A9Q5HS60_SANBA</name>
<keyword evidence="6" id="KW-0813">Transport</keyword>
<dbReference type="GO" id="GO:0031966">
    <property type="term" value="C:mitochondrial membrane"/>
    <property type="evidence" value="ECO:0007669"/>
    <property type="project" value="UniProtKB-SubCell"/>
</dbReference>
<evidence type="ECO:0000259" key="22">
    <source>
        <dbReference type="Pfam" id="PF18595"/>
    </source>
</evidence>
<dbReference type="InterPro" id="IPR038275">
    <property type="entry name" value="Nuf2_N_sf"/>
</dbReference>
<evidence type="ECO:0000259" key="21">
    <source>
        <dbReference type="Pfam" id="PF03800"/>
    </source>
</evidence>
<dbReference type="OrthoDB" id="10266426at2759"/>
<dbReference type="SUPFAM" id="SSF103506">
    <property type="entry name" value="Mitochondrial carrier"/>
    <property type="match status" value="1"/>
</dbReference>
<keyword evidence="15 19" id="KW-0472">Membrane</keyword>
<comment type="caution">
    <text evidence="23">The sequence shown here is derived from an EMBL/GenBank/DDBJ whole genome shotgun (WGS) entry which is preliminary data.</text>
</comment>
<evidence type="ECO:0000256" key="2">
    <source>
        <dbReference type="ARBA" id="ARBA00004225"/>
    </source>
</evidence>
<evidence type="ECO:0000256" key="5">
    <source>
        <dbReference type="ARBA" id="ARBA00006375"/>
    </source>
</evidence>
<feature type="coiled-coil region" evidence="20">
    <location>
        <begin position="137"/>
        <end position="206"/>
    </location>
</feature>
<dbReference type="Gene3D" id="1.10.418.60">
    <property type="entry name" value="Ncd80 complex, Nuf2 subunit"/>
    <property type="match status" value="1"/>
</dbReference>
<dbReference type="PANTHER" id="PTHR45683">
    <property type="entry name" value="MITOCHONDRIAL NICOTINAMIDE ADENINE DINUCLEOTIDE TRANSPORTER 1-RELATED-RELATED"/>
    <property type="match status" value="1"/>
</dbReference>
<feature type="repeat" description="Solcar" evidence="19">
    <location>
        <begin position="625"/>
        <end position="732"/>
    </location>
</feature>
<dbReference type="Gene3D" id="1.50.40.10">
    <property type="entry name" value="Mitochondrial carrier domain"/>
    <property type="match status" value="2"/>
</dbReference>
<evidence type="ECO:0000256" key="1">
    <source>
        <dbReference type="ARBA" id="ARBA00004123"/>
    </source>
</evidence>
<evidence type="ECO:0000256" key="3">
    <source>
        <dbReference type="ARBA" id="ARBA00004584"/>
    </source>
</evidence>
<dbReference type="PRINTS" id="PR00926">
    <property type="entry name" value="MITOCARRIER"/>
</dbReference>
<feature type="repeat" description="Solcar" evidence="19">
    <location>
        <begin position="526"/>
        <end position="612"/>
    </location>
</feature>
<keyword evidence="14" id="KW-0496">Mitochondrion</keyword>
<dbReference type="InterPro" id="IPR002067">
    <property type="entry name" value="MCP"/>
</dbReference>
<comment type="similarity">
    <text evidence="5">Belongs to the mitochondrial carrier (TC 2.A.29) family.</text>
</comment>
<evidence type="ECO:0000256" key="17">
    <source>
        <dbReference type="ARBA" id="ARBA00023306"/>
    </source>
</evidence>
<feature type="domain" description="Kinetochore protein Nuf2 N-terminal" evidence="21">
    <location>
        <begin position="7"/>
        <end position="143"/>
    </location>
</feature>
<sequence length="739" mass="84603">MNGNDGFWFPSMKIAEITSALEEWGLRITEDQIQRPTAENVQKIYVLFLQQITGLTPEMLQDPVGRALAVVSEYPELYSNSLNLNLVLHHVQQLGHAARVQDFSMRDLVFPEPERTRNILSAIINFIKFAEERAPFLKKLRDQSSSALEERDRTKQKVEEMRQKIAEIKKQREADEPKRLALKQENEELKKRMVRIKDAKTEVSREVDARKKDKSTLSRQKREVELVSAALGSTRGRIVQSPERIKKHISEMAILAQDERMHIAAAEAKQRELKVKLDALNVFEQDMKKLIDDLRTIQSEHIQVDTIRHRLVSYREELDRKVILKEQLLGRADRAKRQENIALEKLSRAQQHAEERRLRSTEELERLQREYAEMSEERKENDRMVEETKQEADALERKMKEHLRKNEAELTGAGSGLVASVATCPLDVIKTKLQAQQVRYSDKTYLGVLGTAKHIVFTDGLRGLYRGLGPTILGYLPTWAIYFTVYDGIKTYFGEQPLAATPRPHKKSQIYPAAQAKGYQPTAREHPWALHILSAMCAGASSTIVTNPLWVIKTRFQTQPPSEGRYRHTLDAFLTIYRTEGISAFYRGLFPSLLGIFHVAVQFPLYEKLKHWAQDGREEPLSSSSILCCSGIAKMCASMTTYPHEVVRTRLQTQRRLINGASNTLPAGPDVGSEDDVRKARQSQRGGLIHTTKLIIQKEGWRGLYKGLSVNLFRTVPNSAITMLTYEMLMRQLSKRTPS</sequence>
<evidence type="ECO:0000256" key="20">
    <source>
        <dbReference type="SAM" id="Coils"/>
    </source>
</evidence>
<dbReference type="InterPro" id="IPR044712">
    <property type="entry name" value="SLC25A32-like"/>
</dbReference>
<dbReference type="InterPro" id="IPR041112">
    <property type="entry name" value="Nuf2_DHR10-like"/>
</dbReference>
<comment type="similarity">
    <text evidence="4">Belongs to the NUF2 family.</text>
</comment>
<dbReference type="GO" id="GO:0031262">
    <property type="term" value="C:Ndc80 complex"/>
    <property type="evidence" value="ECO:0007669"/>
    <property type="project" value="InterPro"/>
</dbReference>
<comment type="subcellular location">
    <subcellularLocation>
        <location evidence="3">Chromosome</location>
        <location evidence="3">Centromere</location>
    </subcellularLocation>
    <subcellularLocation>
        <location evidence="2">Mitochondrion membrane</location>
        <topology evidence="2">Multi-pass membrane protein</topology>
    </subcellularLocation>
    <subcellularLocation>
        <location evidence="1">Nucleus</location>
    </subcellularLocation>
</comment>
<dbReference type="AlphaFoldDB" id="A0A9Q5HS60"/>
<keyword evidence="7" id="KW-0158">Chromosome</keyword>
<evidence type="ECO:0000256" key="19">
    <source>
        <dbReference type="PROSITE-ProRule" id="PRU00282"/>
    </source>
</evidence>
<dbReference type="InterPro" id="IPR023395">
    <property type="entry name" value="MCP_dom_sf"/>
</dbReference>
<dbReference type="Proteomes" id="UP000757232">
    <property type="component" value="Unassembled WGS sequence"/>
</dbReference>
<evidence type="ECO:0000313" key="23">
    <source>
        <dbReference type="EMBL" id="OCB85003.1"/>
    </source>
</evidence>
<dbReference type="GO" id="GO:0005634">
    <property type="term" value="C:nucleus"/>
    <property type="evidence" value="ECO:0007669"/>
    <property type="project" value="UniProtKB-SubCell"/>
</dbReference>
<keyword evidence="10" id="KW-0677">Repeat</keyword>
<proteinExistence type="inferred from homology"/>
<accession>A0A9Q5HS60</accession>
<keyword evidence="13 20" id="KW-0175">Coiled coil</keyword>
<keyword evidence="8" id="KW-0132">Cell division</keyword>
<evidence type="ECO:0000256" key="18">
    <source>
        <dbReference type="ARBA" id="ARBA00023328"/>
    </source>
</evidence>
<protein>
    <submittedName>
        <fullName evidence="23">Uncharacterized protein</fullName>
    </submittedName>
</protein>
<evidence type="ECO:0000256" key="12">
    <source>
        <dbReference type="ARBA" id="ARBA00022989"/>
    </source>
</evidence>
<feature type="coiled-coil region" evidence="20">
    <location>
        <begin position="336"/>
        <end position="405"/>
    </location>
</feature>
<keyword evidence="18" id="KW-0137">Centromere</keyword>
<organism evidence="23 24">
    <name type="scientific">Sanghuangporus baumii</name>
    <name type="common">Phellinus baumii</name>
    <dbReference type="NCBI Taxonomy" id="108892"/>
    <lineage>
        <taxon>Eukaryota</taxon>
        <taxon>Fungi</taxon>
        <taxon>Dikarya</taxon>
        <taxon>Basidiomycota</taxon>
        <taxon>Agaricomycotina</taxon>
        <taxon>Agaricomycetes</taxon>
        <taxon>Hymenochaetales</taxon>
        <taxon>Hymenochaetaceae</taxon>
        <taxon>Sanghuangporus</taxon>
    </lineage>
</organism>
<evidence type="ECO:0000256" key="11">
    <source>
        <dbReference type="ARBA" id="ARBA00022776"/>
    </source>
</evidence>
<evidence type="ECO:0000256" key="16">
    <source>
        <dbReference type="ARBA" id="ARBA00023242"/>
    </source>
</evidence>
<keyword evidence="16" id="KW-0539">Nucleus</keyword>
<evidence type="ECO:0000256" key="6">
    <source>
        <dbReference type="ARBA" id="ARBA00022448"/>
    </source>
</evidence>
<dbReference type="InterPro" id="IPR005549">
    <property type="entry name" value="Kinetochore_Nuf2_N"/>
</dbReference>
<evidence type="ECO:0000256" key="15">
    <source>
        <dbReference type="ARBA" id="ARBA00023136"/>
    </source>
</evidence>
<evidence type="ECO:0000256" key="8">
    <source>
        <dbReference type="ARBA" id="ARBA00022618"/>
    </source>
</evidence>
<dbReference type="GO" id="GO:0015215">
    <property type="term" value="F:nucleotide transmembrane transporter activity"/>
    <property type="evidence" value="ECO:0007669"/>
    <property type="project" value="UniProtKB-ARBA"/>
</dbReference>
<dbReference type="Pfam" id="PF03800">
    <property type="entry name" value="Nuf2"/>
    <property type="match status" value="1"/>
</dbReference>
<gene>
    <name evidence="23" type="ORF">A7U60_g7960</name>
</gene>
<evidence type="ECO:0000313" key="24">
    <source>
        <dbReference type="Proteomes" id="UP000757232"/>
    </source>
</evidence>
<keyword evidence="9 19" id="KW-0812">Transmembrane</keyword>
<dbReference type="Pfam" id="PF00153">
    <property type="entry name" value="Mito_carr"/>
    <property type="match status" value="3"/>
</dbReference>
<evidence type="ECO:0000256" key="4">
    <source>
        <dbReference type="ARBA" id="ARBA00005498"/>
    </source>
</evidence>
<keyword evidence="24" id="KW-1185">Reference proteome</keyword>
<reference evidence="23" key="1">
    <citation type="submission" date="2016-06" db="EMBL/GenBank/DDBJ databases">
        <title>Draft Genome sequence of the fungus Inonotus baumii.</title>
        <authorList>
            <person name="Zhu H."/>
            <person name="Lin W."/>
        </authorList>
    </citation>
    <scope>NUCLEOTIDE SEQUENCE</scope>
    <source>
        <strain evidence="23">821</strain>
    </source>
</reference>
<dbReference type="EMBL" id="LNZH02000212">
    <property type="protein sequence ID" value="OCB85003.1"/>
    <property type="molecule type" value="Genomic_DNA"/>
</dbReference>
<keyword evidence="12" id="KW-1133">Transmembrane helix</keyword>
<evidence type="ECO:0000256" key="7">
    <source>
        <dbReference type="ARBA" id="ARBA00022454"/>
    </source>
</evidence>
<evidence type="ECO:0000256" key="10">
    <source>
        <dbReference type="ARBA" id="ARBA00022737"/>
    </source>
</evidence>
<dbReference type="InterPro" id="IPR018108">
    <property type="entry name" value="MCP_transmembrane"/>
</dbReference>
<feature type="domain" description="Nuf2 DHR10-like" evidence="22">
    <location>
        <begin position="257"/>
        <end position="369"/>
    </location>
</feature>